<protein>
    <submittedName>
        <fullName evidence="1">Uncharacterized protein</fullName>
    </submittedName>
</protein>
<evidence type="ECO:0000313" key="1">
    <source>
        <dbReference type="EMBL" id="CAK9274001.1"/>
    </source>
</evidence>
<sequence>MTIVHMTSRRRTDVGRKLDGSLTNVGWTSDGSQTDIGRAELSRRCCDGRWRHCTAPPGNATLRRSRQSVATRCYGEAGRALQLVAVARPAAGCSSLLRQWLAALQFAALGR</sequence>
<dbReference type="EMBL" id="OZ020100">
    <property type="protein sequence ID" value="CAK9274001.1"/>
    <property type="molecule type" value="Genomic_DNA"/>
</dbReference>
<gene>
    <name evidence="1" type="ORF">CSSPJE1EN1_LOCUS19479</name>
</gene>
<evidence type="ECO:0000313" key="2">
    <source>
        <dbReference type="Proteomes" id="UP001497444"/>
    </source>
</evidence>
<accession>A0ABP0X7P9</accession>
<name>A0ABP0X7P9_9BRYO</name>
<reference evidence="1" key="1">
    <citation type="submission" date="2024-02" db="EMBL/GenBank/DDBJ databases">
        <authorList>
            <consortium name="ELIXIR-Norway"/>
            <consortium name="Elixir Norway"/>
        </authorList>
    </citation>
    <scope>NUCLEOTIDE SEQUENCE</scope>
</reference>
<organism evidence="1 2">
    <name type="scientific">Sphagnum jensenii</name>
    <dbReference type="NCBI Taxonomy" id="128206"/>
    <lineage>
        <taxon>Eukaryota</taxon>
        <taxon>Viridiplantae</taxon>
        <taxon>Streptophyta</taxon>
        <taxon>Embryophyta</taxon>
        <taxon>Bryophyta</taxon>
        <taxon>Sphagnophytina</taxon>
        <taxon>Sphagnopsida</taxon>
        <taxon>Sphagnales</taxon>
        <taxon>Sphagnaceae</taxon>
        <taxon>Sphagnum</taxon>
    </lineage>
</organism>
<dbReference type="Proteomes" id="UP001497444">
    <property type="component" value="Chromosome 5"/>
</dbReference>
<proteinExistence type="predicted"/>
<keyword evidence="2" id="KW-1185">Reference proteome</keyword>